<dbReference type="PROSITE" id="PS00198">
    <property type="entry name" value="4FE4S_FER_1"/>
    <property type="match status" value="2"/>
</dbReference>
<evidence type="ECO:0000256" key="3">
    <source>
        <dbReference type="ARBA" id="ARBA00022605"/>
    </source>
</evidence>
<dbReference type="eggNOG" id="COG0069">
    <property type="taxonomic scope" value="Bacteria"/>
</dbReference>
<keyword evidence="5" id="KW-0560">Oxidoreductase</keyword>
<feature type="binding site" evidence="11">
    <location>
        <position position="32"/>
    </location>
    <ligand>
        <name>[4Fe-4S] cluster</name>
        <dbReference type="ChEBI" id="CHEBI:49883"/>
        <label>2</label>
    </ligand>
</feature>
<dbReference type="AlphaFoldDB" id="T2GDU2"/>
<feature type="domain" description="4Fe-4S ferredoxin-type" evidence="12">
    <location>
        <begin position="44"/>
        <end position="73"/>
    </location>
</feature>
<dbReference type="InterPro" id="IPR002932">
    <property type="entry name" value="Glu_synthdom"/>
</dbReference>
<dbReference type="PANTHER" id="PTHR43819:SF1">
    <property type="entry name" value="ARCHAEAL-TYPE GLUTAMATE SYNTHASE [NADPH]"/>
    <property type="match status" value="1"/>
</dbReference>
<protein>
    <recommendedName>
        <fullName evidence="2">glutamate synthase (NADPH)</fullName>
        <ecNumber evidence="2">1.4.1.13</ecNumber>
    </recommendedName>
</protein>
<feature type="binding site" evidence="11">
    <location>
        <position position="59"/>
    </location>
    <ligand>
        <name>[4Fe-4S] cluster</name>
        <dbReference type="ChEBI" id="CHEBI:49883"/>
        <label>2</label>
    </ligand>
</feature>
<dbReference type="EC" id="1.4.1.13" evidence="2"/>
<dbReference type="Gene3D" id="3.20.20.70">
    <property type="entry name" value="Aldolase class I"/>
    <property type="match status" value="1"/>
</dbReference>
<evidence type="ECO:0000256" key="7">
    <source>
        <dbReference type="ARBA" id="ARBA00023014"/>
    </source>
</evidence>
<dbReference type="PANTHER" id="PTHR43819">
    <property type="entry name" value="ARCHAEAL-TYPE GLUTAMATE SYNTHASE [NADPH]"/>
    <property type="match status" value="1"/>
</dbReference>
<organism evidence="13 14">
    <name type="scientific">Megalodesulfovibrio gigas (strain ATCC 19364 / DSM 1382 / NCIMB 9332 / VKM B-1759)</name>
    <name type="common">Desulfovibrio gigas</name>
    <dbReference type="NCBI Taxonomy" id="1121448"/>
    <lineage>
        <taxon>Bacteria</taxon>
        <taxon>Pseudomonadati</taxon>
        <taxon>Thermodesulfobacteriota</taxon>
        <taxon>Desulfovibrionia</taxon>
        <taxon>Desulfovibrionales</taxon>
        <taxon>Desulfovibrionaceae</taxon>
        <taxon>Megalodesulfovibrio</taxon>
    </lineage>
</organism>
<feature type="domain" description="4Fe-4S ferredoxin-type" evidence="12">
    <location>
        <begin position="13"/>
        <end position="42"/>
    </location>
</feature>
<feature type="binding site" evidence="11">
    <location>
        <position position="25"/>
    </location>
    <ligand>
        <name>[4Fe-4S] cluster</name>
        <dbReference type="ChEBI" id="CHEBI:49883"/>
        <label>1</label>
    </ligand>
</feature>
<comment type="catalytic activity">
    <reaction evidence="9">
        <text>2 L-glutamate + NADP(+) = L-glutamine + 2-oxoglutarate + NADPH + H(+)</text>
        <dbReference type="Rhea" id="RHEA:15501"/>
        <dbReference type="ChEBI" id="CHEBI:15378"/>
        <dbReference type="ChEBI" id="CHEBI:16810"/>
        <dbReference type="ChEBI" id="CHEBI:29985"/>
        <dbReference type="ChEBI" id="CHEBI:57783"/>
        <dbReference type="ChEBI" id="CHEBI:58349"/>
        <dbReference type="ChEBI" id="CHEBI:58359"/>
        <dbReference type="EC" id="1.4.1.13"/>
    </reaction>
</comment>
<dbReference type="HOGENOM" id="CLU_023342_1_1_7"/>
<keyword evidence="6 11" id="KW-0408">Iron</keyword>
<proteinExistence type="inferred from homology"/>
<keyword evidence="7 11" id="KW-0411">Iron-sulfur</keyword>
<dbReference type="PIRSF" id="PIRSF006429">
    <property type="entry name" value="GOGAT_lg_2"/>
    <property type="match status" value="1"/>
</dbReference>
<evidence type="ECO:0000256" key="6">
    <source>
        <dbReference type="ARBA" id="ARBA00023004"/>
    </source>
</evidence>
<dbReference type="Pfam" id="PF01645">
    <property type="entry name" value="Glu_synthase"/>
    <property type="match status" value="1"/>
</dbReference>
<dbReference type="SUPFAM" id="SSF54862">
    <property type="entry name" value="4Fe-4S ferredoxins"/>
    <property type="match status" value="1"/>
</dbReference>
<feature type="binding site" evidence="11">
    <location>
        <position position="22"/>
    </location>
    <ligand>
        <name>[4Fe-4S] cluster</name>
        <dbReference type="ChEBI" id="CHEBI:49883"/>
        <label>1</label>
    </ligand>
</feature>
<accession>T2GDU2</accession>
<dbReference type="GO" id="GO:0046872">
    <property type="term" value="F:metal ion binding"/>
    <property type="evidence" value="ECO:0007669"/>
    <property type="project" value="UniProtKB-KW"/>
</dbReference>
<feature type="binding site" evidence="11">
    <location>
        <position position="56"/>
    </location>
    <ligand>
        <name>[4Fe-4S] cluster</name>
        <dbReference type="ChEBI" id="CHEBI:49883"/>
        <label>2</label>
    </ligand>
</feature>
<evidence type="ECO:0000256" key="5">
    <source>
        <dbReference type="ARBA" id="ARBA00023002"/>
    </source>
</evidence>
<dbReference type="eggNOG" id="COG1146">
    <property type="taxonomic scope" value="Bacteria"/>
</dbReference>
<dbReference type="GO" id="GO:0051539">
    <property type="term" value="F:4 iron, 4 sulfur cluster binding"/>
    <property type="evidence" value="ECO:0007669"/>
    <property type="project" value="UniProtKB-KW"/>
</dbReference>
<dbReference type="InterPro" id="IPR017896">
    <property type="entry name" value="4Fe4S_Fe-S-bd"/>
</dbReference>
<dbReference type="InterPro" id="IPR024188">
    <property type="entry name" value="GltB"/>
</dbReference>
<keyword evidence="4 11" id="KW-0479">Metal-binding</keyword>
<dbReference type="InterPro" id="IPR013785">
    <property type="entry name" value="Aldolase_TIM"/>
</dbReference>
<feature type="binding site" evidence="11">
    <location>
        <position position="53"/>
    </location>
    <ligand>
        <name>[4Fe-4S] cluster</name>
        <dbReference type="ChEBI" id="CHEBI:49883"/>
        <label>2</label>
    </ligand>
</feature>
<evidence type="ECO:0000256" key="1">
    <source>
        <dbReference type="ARBA" id="ARBA00009716"/>
    </source>
</evidence>
<dbReference type="PATRIC" id="fig|1121448.10.peg.2703"/>
<dbReference type="RefSeq" id="WP_021761495.1">
    <property type="nucleotide sequence ID" value="NC_022444.1"/>
</dbReference>
<dbReference type="Gene3D" id="3.30.70.20">
    <property type="match status" value="1"/>
</dbReference>
<reference evidence="14" key="2">
    <citation type="submission" date="2013-07" db="EMBL/GenBank/DDBJ databases">
        <authorList>
            <person name="Morais-Silva F.O."/>
            <person name="Rezende A.M."/>
            <person name="Pimentel C."/>
            <person name="Resende D.M."/>
            <person name="Santos C.I."/>
            <person name="Clemente C."/>
            <person name="de Oliveira L.M."/>
            <person name="da Silva S.M."/>
            <person name="Costa D.A."/>
            <person name="Varela-Raposo A."/>
            <person name="Horacio E.C.A."/>
            <person name="Matos M."/>
            <person name="Flores O."/>
            <person name="Ruiz J.C."/>
            <person name="Rodrigues-Pousada C."/>
        </authorList>
    </citation>
    <scope>NUCLEOTIDE SEQUENCE [LARGE SCALE GENOMIC DNA]</scope>
    <source>
        <strain evidence="14">ATCC 19364 / DSM 1382 / NCIMB 9332 / VKM B-1759</strain>
    </source>
</reference>
<dbReference type="EMBL" id="CP006585">
    <property type="protein sequence ID" value="AGW14473.1"/>
    <property type="molecule type" value="Genomic_DNA"/>
</dbReference>
<keyword evidence="11" id="KW-0004">4Fe-4S</keyword>
<evidence type="ECO:0000256" key="11">
    <source>
        <dbReference type="PIRSR" id="PIRSR006429-1"/>
    </source>
</evidence>
<dbReference type="CDD" id="cd02808">
    <property type="entry name" value="GltS_FMN"/>
    <property type="match status" value="1"/>
</dbReference>
<evidence type="ECO:0000256" key="4">
    <source>
        <dbReference type="ARBA" id="ARBA00022723"/>
    </source>
</evidence>
<evidence type="ECO:0000259" key="12">
    <source>
        <dbReference type="PROSITE" id="PS51379"/>
    </source>
</evidence>
<gene>
    <name evidence="13" type="ORF">DGI_2742</name>
</gene>
<dbReference type="Pfam" id="PF13237">
    <property type="entry name" value="Fer4_10"/>
    <property type="match status" value="1"/>
</dbReference>
<name>T2GDU2_MEGG1</name>
<comment type="similarity">
    <text evidence="1 10">Belongs to the glutamate synthase family.</text>
</comment>
<dbReference type="KEGG" id="dgg:DGI_2742"/>
<dbReference type="STRING" id="1121448.DGI_2742"/>
<dbReference type="InterPro" id="IPR043578">
    <property type="entry name" value="GltB_archl_type"/>
</dbReference>
<dbReference type="InterPro" id="IPR017900">
    <property type="entry name" value="4Fe4S_Fe_S_CS"/>
</dbReference>
<sequence length="507" mass="54786">MLFKPISQSFHDFLVERDKEKCINCEVCVRQCPYDVYYWDDARQQVMHDSSKCIGCHRCEALCPTACITVRLNPAEFRPNSLWTGTYIKNLFKQADTGGVLLSGCGCPQDKPIYWDKLQLDASQVTNPSIDPLREPMETRTFLGSKPDMLEFEETPEGPCLKGKLAPQLTLEFPIMFGAMSFGAINFNLHKAMALAATETGIYYNTGEGGLHQTLYKYGKNTIVQVASGRFGVHRDYLNAGAAIEIKVGQGAKPGIGGHLPGEKIDEEVSKTRMVPLGSDAISPAPHHDIYSIEDLLQLIYALKEATEYTKPVSVKIAAVHNAAAIASGIVRAGADIVVIDGFRGGTGAAPTMIRDNVGLPIELCLAAVDRRLRDDGIRNRASLVASGGIRCSADVVKAIALGADAVYIGSAALIAVGCTMCGRCYTGKCPWGIATNEARLKKRQNPDVAAKRLANLVKAWGHEIQEMLGGMGLNSIESLRGNTDKLRGIGLNQIELDTLGVKAAGQ</sequence>
<dbReference type="GO" id="GO:0006537">
    <property type="term" value="P:glutamate biosynthetic process"/>
    <property type="evidence" value="ECO:0007669"/>
    <property type="project" value="UniProtKB-KW"/>
</dbReference>
<dbReference type="PROSITE" id="PS51379">
    <property type="entry name" value="4FE4S_FER_2"/>
    <property type="match status" value="2"/>
</dbReference>
<dbReference type="GO" id="GO:0004355">
    <property type="term" value="F:glutamate synthase (NADPH) activity"/>
    <property type="evidence" value="ECO:0007669"/>
    <property type="project" value="UniProtKB-EC"/>
</dbReference>
<feature type="binding site" evidence="11">
    <location>
        <position position="28"/>
    </location>
    <ligand>
        <name>[4Fe-4S] cluster</name>
        <dbReference type="ChEBI" id="CHEBI:49883"/>
        <label>1</label>
    </ligand>
</feature>
<feature type="binding site" evidence="11">
    <location>
        <position position="63"/>
    </location>
    <ligand>
        <name>[4Fe-4S] cluster</name>
        <dbReference type="ChEBI" id="CHEBI:49883"/>
        <label>1</label>
    </ligand>
</feature>
<evidence type="ECO:0000256" key="9">
    <source>
        <dbReference type="ARBA" id="ARBA00048151"/>
    </source>
</evidence>
<keyword evidence="3" id="KW-0028">Amino-acid biosynthesis</keyword>
<keyword evidence="14" id="KW-1185">Reference proteome</keyword>
<evidence type="ECO:0000313" key="14">
    <source>
        <dbReference type="Proteomes" id="UP000016587"/>
    </source>
</evidence>
<dbReference type="Proteomes" id="UP000016587">
    <property type="component" value="Chromosome"/>
</dbReference>
<keyword evidence="8" id="KW-0314">Glutamate biosynthesis</keyword>
<evidence type="ECO:0000256" key="2">
    <source>
        <dbReference type="ARBA" id="ARBA00012079"/>
    </source>
</evidence>
<evidence type="ECO:0000256" key="8">
    <source>
        <dbReference type="ARBA" id="ARBA00023164"/>
    </source>
</evidence>
<evidence type="ECO:0000256" key="10">
    <source>
        <dbReference type="PIRNR" id="PIRNR006429"/>
    </source>
</evidence>
<dbReference type="PIRSF" id="PIRSF500061">
    <property type="entry name" value="GOGAT_lg2_archl"/>
    <property type="match status" value="1"/>
</dbReference>
<dbReference type="SUPFAM" id="SSF51395">
    <property type="entry name" value="FMN-linked oxidoreductases"/>
    <property type="match status" value="1"/>
</dbReference>
<reference evidence="13 14" key="1">
    <citation type="journal article" date="2013" name="J. Bacteriol.">
        <title>Roles of HynAB and Ech, the only two hydrogenases found in the model sulfate reducer Desulfovibrio gigas.</title>
        <authorList>
            <person name="Morais-Silva F.O."/>
            <person name="Santos C.I."/>
            <person name="Rodrigues R."/>
            <person name="Pereira I.A."/>
            <person name="Rodrigues-Pousada C."/>
        </authorList>
    </citation>
    <scope>NUCLEOTIDE SEQUENCE [LARGE SCALE GENOMIC DNA]</scope>
    <source>
        <strain evidence="14">ATCC 19364 / DSM 1382 / NCIMB 9332 / VKM B-1759</strain>
    </source>
</reference>
<dbReference type="OrthoDB" id="9758182at2"/>
<evidence type="ECO:0000313" key="13">
    <source>
        <dbReference type="EMBL" id="AGW14473.1"/>
    </source>
</evidence>